<proteinExistence type="inferred from homology"/>
<keyword evidence="7" id="KW-1015">Disulfide bond</keyword>
<dbReference type="PANTHER" id="PTHR22897">
    <property type="entry name" value="QUIESCIN Q6-RELATED SULFHYDRYL OXIDASE"/>
    <property type="match status" value="1"/>
</dbReference>
<dbReference type="GO" id="GO:0016971">
    <property type="term" value="F:flavin-dependent sulfhydryl oxidase activity"/>
    <property type="evidence" value="ECO:0007669"/>
    <property type="project" value="InterPro"/>
</dbReference>
<dbReference type="InterPro" id="IPR039798">
    <property type="entry name" value="Sulfhydryl_oxidase"/>
</dbReference>
<evidence type="ECO:0000256" key="7">
    <source>
        <dbReference type="ARBA" id="ARBA00023157"/>
    </source>
</evidence>
<dbReference type="AlphaFoldDB" id="A0AAV5U8E6"/>
<keyword evidence="3 10" id="KW-0285">Flavoprotein</keyword>
<dbReference type="Pfam" id="PF18371">
    <property type="entry name" value="FAD_SOX"/>
    <property type="match status" value="1"/>
</dbReference>
<keyword evidence="4 12" id="KW-0732">Signal</keyword>
<dbReference type="Pfam" id="PF04777">
    <property type="entry name" value="Evr1_Alr"/>
    <property type="match status" value="1"/>
</dbReference>
<comment type="catalytic activity">
    <reaction evidence="9 10">
        <text>2 R'C(R)SH + O2 = R'C(R)S-S(R)CR' + H2O2</text>
        <dbReference type="Rhea" id="RHEA:17357"/>
        <dbReference type="ChEBI" id="CHEBI:15379"/>
        <dbReference type="ChEBI" id="CHEBI:16240"/>
        <dbReference type="ChEBI" id="CHEBI:16520"/>
        <dbReference type="ChEBI" id="CHEBI:17412"/>
        <dbReference type="EC" id="1.8.3.2"/>
    </reaction>
</comment>
<accession>A0AAV5U8E6</accession>
<comment type="similarity">
    <text evidence="2">Belongs to the quiescin-sulfhydryl oxidase (QSOX) family.</text>
</comment>
<reference evidence="15" key="1">
    <citation type="submission" date="2023-10" db="EMBL/GenBank/DDBJ databases">
        <title>Genome assembly of Pristionchus species.</title>
        <authorList>
            <person name="Yoshida K."/>
            <person name="Sommer R.J."/>
        </authorList>
    </citation>
    <scope>NUCLEOTIDE SEQUENCE</scope>
    <source>
        <strain evidence="15">RS0144</strain>
    </source>
</reference>
<organism evidence="15 16">
    <name type="scientific">Pristionchus entomophagus</name>
    <dbReference type="NCBI Taxonomy" id="358040"/>
    <lineage>
        <taxon>Eukaryota</taxon>
        <taxon>Metazoa</taxon>
        <taxon>Ecdysozoa</taxon>
        <taxon>Nematoda</taxon>
        <taxon>Chromadorea</taxon>
        <taxon>Rhabditida</taxon>
        <taxon>Rhabditina</taxon>
        <taxon>Diplogasteromorpha</taxon>
        <taxon>Diplogasteroidea</taxon>
        <taxon>Neodiplogasteridae</taxon>
        <taxon>Pristionchus</taxon>
    </lineage>
</organism>
<keyword evidence="8" id="KW-0325">Glycoprotein</keyword>
<dbReference type="InterPro" id="IPR036249">
    <property type="entry name" value="Thioredoxin-like_sf"/>
</dbReference>
<dbReference type="InterPro" id="IPR013766">
    <property type="entry name" value="Thioredoxin_domain"/>
</dbReference>
<dbReference type="Gene3D" id="1.20.120.310">
    <property type="entry name" value="ERV/ALR sulfhydryl oxidase domain"/>
    <property type="match status" value="1"/>
</dbReference>
<dbReference type="Pfam" id="PF00085">
    <property type="entry name" value="Thioredoxin"/>
    <property type="match status" value="1"/>
</dbReference>
<dbReference type="InterPro" id="IPR036774">
    <property type="entry name" value="ERV/ALR_sulphydryl_oxid_sf"/>
</dbReference>
<name>A0AAV5U8E6_9BILA</name>
<evidence type="ECO:0000313" key="16">
    <source>
        <dbReference type="Proteomes" id="UP001432027"/>
    </source>
</evidence>
<dbReference type="InterPro" id="IPR040986">
    <property type="entry name" value="QSOX_FAD-bd_dom"/>
</dbReference>
<keyword evidence="10" id="KW-1133">Transmembrane helix</keyword>
<evidence type="ECO:0000256" key="3">
    <source>
        <dbReference type="ARBA" id="ARBA00022630"/>
    </source>
</evidence>
<dbReference type="PROSITE" id="PS51324">
    <property type="entry name" value="ERV_ALR"/>
    <property type="match status" value="1"/>
</dbReference>
<evidence type="ECO:0000256" key="11">
    <source>
        <dbReference type="SAM" id="MobiDB-lite"/>
    </source>
</evidence>
<keyword evidence="5 10" id="KW-0274">FAD</keyword>
<dbReference type="GO" id="GO:0003756">
    <property type="term" value="F:protein disulfide isomerase activity"/>
    <property type="evidence" value="ECO:0007669"/>
    <property type="project" value="TreeGrafter"/>
</dbReference>
<keyword evidence="10" id="KW-0472">Membrane</keyword>
<evidence type="ECO:0000256" key="12">
    <source>
        <dbReference type="SAM" id="SignalP"/>
    </source>
</evidence>
<evidence type="ECO:0000259" key="14">
    <source>
        <dbReference type="PROSITE" id="PS51352"/>
    </source>
</evidence>
<feature type="transmembrane region" description="Helical" evidence="10">
    <location>
        <begin position="660"/>
        <end position="679"/>
    </location>
</feature>
<feature type="domain" description="Thioredoxin" evidence="14">
    <location>
        <begin position="17"/>
        <end position="153"/>
    </location>
</feature>
<dbReference type="FunFam" id="3.40.30.10:FF:000425">
    <property type="entry name" value="Sulfhydryl oxidase"/>
    <property type="match status" value="1"/>
</dbReference>
<feature type="region of interest" description="Disordered" evidence="11">
    <location>
        <begin position="288"/>
        <end position="317"/>
    </location>
</feature>
<gene>
    <name evidence="15" type="ORF">PENTCL1PPCAC_25102</name>
</gene>
<keyword evidence="16" id="KW-1185">Reference proteome</keyword>
<dbReference type="GO" id="GO:0000139">
    <property type="term" value="C:Golgi membrane"/>
    <property type="evidence" value="ECO:0007669"/>
    <property type="project" value="TreeGrafter"/>
</dbReference>
<evidence type="ECO:0000256" key="6">
    <source>
        <dbReference type="ARBA" id="ARBA00023002"/>
    </source>
</evidence>
<dbReference type="CDD" id="cd02992">
    <property type="entry name" value="PDI_a_QSOX"/>
    <property type="match status" value="1"/>
</dbReference>
<feature type="non-terminal residue" evidence="15">
    <location>
        <position position="1"/>
    </location>
</feature>
<sequence>QTMGVRGGRSALLFPGLLLLLSFPSVASDSLYDPTDPILELDNDNFNASVYGQKRAFFIEFYSSWCGACIGYAPTFKKFARQLESWSPIVQVTVVNCADDKNQPLCREHQIAAFPTLKYIKYNSHSAAEAITFTGDKHDLVGLPLQVAQMVHDNWETERPPEWPSFEPIAPSTTVKEIWSAAEGANLVAVVAQEEPALLAWALTINYAGDRRVRTALASPNHVQMVQEMGSAMDGKVLVYDKSSQRPVFISPEKPSFVDAQEKIAEFLQQALGSSLDVAGAAAAAAGAAPGSDVQAPRPPGPPGSDGTARVVTSGGGKKQYDPAVWADLSQYQMQLVDLESAIAYMLTREIPRRAKIEGEDLTALKNWMAVLAKYAPGRTPTRRLLYRLSEWIQTRHAVTADDWVAQVASLQIELGNPLPSEISWLACRGSKPNLRGYTCGLWTLAHAITVEAHKQEKNNASFSAVSSVLSPFRHFIVRFLSCGECAANFAKEAEKHNLEAVGKSDDMVLWLWNTHNSVNTRLAGAPAEDPAHPKRTFPPREICRQCWKSDGSYDQDATLQFLVNYYGNIKNDPVKPDPEYTLKTFQDGKVVEAEKRHFNPRFGVNGAERVDKLEEVERRLDAERNQLDTAPLRSGRELEDDFKNELLGTPSAGRGHSRFLLVSLSIIAFLVIVGYCKYRNNRSRFWKTFYYSNDFKLPWHVVPEKKYTA</sequence>
<evidence type="ECO:0000256" key="1">
    <source>
        <dbReference type="ARBA" id="ARBA00001974"/>
    </source>
</evidence>
<comment type="caution">
    <text evidence="15">The sequence shown here is derived from an EMBL/GenBank/DDBJ whole genome shotgun (WGS) entry which is preliminary data.</text>
</comment>
<protein>
    <recommendedName>
        <fullName evidence="10">Sulfhydryl oxidase</fullName>
        <ecNumber evidence="10">1.8.3.2</ecNumber>
    </recommendedName>
</protein>
<evidence type="ECO:0000256" key="9">
    <source>
        <dbReference type="ARBA" id="ARBA00048864"/>
    </source>
</evidence>
<evidence type="ECO:0000256" key="8">
    <source>
        <dbReference type="ARBA" id="ARBA00023180"/>
    </source>
</evidence>
<dbReference type="Gene3D" id="3.40.30.10">
    <property type="entry name" value="Glutaredoxin"/>
    <property type="match status" value="1"/>
</dbReference>
<dbReference type="SUPFAM" id="SSF52833">
    <property type="entry name" value="Thioredoxin-like"/>
    <property type="match status" value="1"/>
</dbReference>
<dbReference type="GO" id="GO:0006457">
    <property type="term" value="P:protein folding"/>
    <property type="evidence" value="ECO:0007669"/>
    <property type="project" value="TreeGrafter"/>
</dbReference>
<keyword evidence="6 10" id="KW-0560">Oxidoreductase</keyword>
<feature type="domain" description="ERV/ALR sulfhydryl oxidase" evidence="13">
    <location>
        <begin position="431"/>
        <end position="537"/>
    </location>
</feature>
<dbReference type="GO" id="GO:0005615">
    <property type="term" value="C:extracellular space"/>
    <property type="evidence" value="ECO:0007669"/>
    <property type="project" value="TreeGrafter"/>
</dbReference>
<feature type="signal peptide" evidence="12">
    <location>
        <begin position="1"/>
        <end position="28"/>
    </location>
</feature>
<dbReference type="SUPFAM" id="SSF69000">
    <property type="entry name" value="FAD-dependent thiol oxidase"/>
    <property type="match status" value="1"/>
</dbReference>
<evidence type="ECO:0000256" key="4">
    <source>
        <dbReference type="ARBA" id="ARBA00022729"/>
    </source>
</evidence>
<dbReference type="Proteomes" id="UP001432027">
    <property type="component" value="Unassembled WGS sequence"/>
</dbReference>
<comment type="cofactor">
    <cofactor evidence="1 10">
        <name>FAD</name>
        <dbReference type="ChEBI" id="CHEBI:57692"/>
    </cofactor>
</comment>
<dbReference type="EC" id="1.8.3.2" evidence="10"/>
<evidence type="ECO:0000313" key="15">
    <source>
        <dbReference type="EMBL" id="GMT02928.1"/>
    </source>
</evidence>
<evidence type="ECO:0000259" key="13">
    <source>
        <dbReference type="PROSITE" id="PS51324"/>
    </source>
</evidence>
<evidence type="ECO:0000256" key="2">
    <source>
        <dbReference type="ARBA" id="ARBA00006041"/>
    </source>
</evidence>
<dbReference type="EMBL" id="BTSX01000006">
    <property type="protein sequence ID" value="GMT02928.1"/>
    <property type="molecule type" value="Genomic_DNA"/>
</dbReference>
<dbReference type="Gene3D" id="1.20.120.1960">
    <property type="entry name" value="QSOX sulfhydryl oxidase domain"/>
    <property type="match status" value="1"/>
</dbReference>
<evidence type="ECO:0000256" key="10">
    <source>
        <dbReference type="RuleBase" id="RU371123"/>
    </source>
</evidence>
<dbReference type="InterPro" id="IPR017905">
    <property type="entry name" value="ERV/ALR_sulphydryl_oxidase"/>
</dbReference>
<dbReference type="InterPro" id="IPR042568">
    <property type="entry name" value="QSOX_FAD-bd_sf"/>
</dbReference>
<evidence type="ECO:0000256" key="5">
    <source>
        <dbReference type="ARBA" id="ARBA00022827"/>
    </source>
</evidence>
<keyword evidence="10" id="KW-0812">Transmembrane</keyword>
<dbReference type="PROSITE" id="PS51352">
    <property type="entry name" value="THIOREDOXIN_2"/>
    <property type="match status" value="1"/>
</dbReference>
<dbReference type="PANTHER" id="PTHR22897:SF26">
    <property type="entry name" value="SULFHYDRYL OXIDASE"/>
    <property type="match status" value="1"/>
</dbReference>
<feature type="chain" id="PRO_5043450645" description="Sulfhydryl oxidase" evidence="12">
    <location>
        <begin position="29"/>
        <end position="710"/>
    </location>
</feature>